<feature type="active site" description="Proton donor" evidence="4">
    <location>
        <position position="81"/>
    </location>
</feature>
<feature type="binding site" evidence="6">
    <location>
        <position position="82"/>
    </location>
    <ligand>
        <name>Zn(2+)</name>
        <dbReference type="ChEBI" id="CHEBI:29105"/>
        <label>1</label>
        <note>catalytic</note>
    </ligand>
</feature>
<dbReference type="GO" id="GO:0008270">
    <property type="term" value="F:zinc ion binding"/>
    <property type="evidence" value="ECO:0007669"/>
    <property type="project" value="InterPro"/>
</dbReference>
<dbReference type="GO" id="GO:0006096">
    <property type="term" value="P:glycolytic process"/>
    <property type="evidence" value="ECO:0007669"/>
    <property type="project" value="InterPro"/>
</dbReference>
<dbReference type="Proteomes" id="UP000886069">
    <property type="component" value="Unassembled WGS sequence"/>
</dbReference>
<keyword evidence="1 6" id="KW-0479">Metal-binding</keyword>
<dbReference type="SUPFAM" id="SSF51569">
    <property type="entry name" value="Aldolase"/>
    <property type="match status" value="1"/>
</dbReference>
<protein>
    <submittedName>
        <fullName evidence="7">Class II fructose-1,6-bisphosphate aldolase</fullName>
        <ecNumber evidence="7">4.1.2.13</ecNumber>
    </submittedName>
</protein>
<dbReference type="PANTHER" id="PTHR30304">
    <property type="entry name" value="D-TAGATOSE-1,6-BISPHOSPHATE ALDOLASE"/>
    <property type="match status" value="1"/>
</dbReference>
<dbReference type="GO" id="GO:0030388">
    <property type="term" value="P:fructose 1,6-bisphosphate metabolic process"/>
    <property type="evidence" value="ECO:0007669"/>
    <property type="project" value="InterPro"/>
</dbReference>
<evidence type="ECO:0000256" key="5">
    <source>
        <dbReference type="PIRSR" id="PIRSR001359-2"/>
    </source>
</evidence>
<dbReference type="InterPro" id="IPR011289">
    <property type="entry name" value="Fruc_bis_ald_class-2"/>
</dbReference>
<evidence type="ECO:0000256" key="1">
    <source>
        <dbReference type="ARBA" id="ARBA00022723"/>
    </source>
</evidence>
<dbReference type="InterPro" id="IPR000771">
    <property type="entry name" value="FBA_II"/>
</dbReference>
<dbReference type="CDD" id="cd00947">
    <property type="entry name" value="TBP_aldolase_IIB"/>
    <property type="match status" value="1"/>
</dbReference>
<reference evidence="7" key="1">
    <citation type="journal article" date="2020" name="mSystems">
        <title>Genome- and Community-Level Interaction Insights into Carbon Utilization and Element Cycling Functions of Hydrothermarchaeota in Hydrothermal Sediment.</title>
        <authorList>
            <person name="Zhou Z."/>
            <person name="Liu Y."/>
            <person name="Xu W."/>
            <person name="Pan J."/>
            <person name="Luo Z.H."/>
            <person name="Li M."/>
        </authorList>
    </citation>
    <scope>NUCLEOTIDE SEQUENCE [LARGE SCALE GENOMIC DNA]</scope>
    <source>
        <strain evidence="7">SpSt-1233</strain>
    </source>
</reference>
<gene>
    <name evidence="7" type="primary">fba</name>
    <name evidence="7" type="ORF">ENO08_08495</name>
</gene>
<evidence type="ECO:0000256" key="3">
    <source>
        <dbReference type="ARBA" id="ARBA00023239"/>
    </source>
</evidence>
<dbReference type="Pfam" id="PF01116">
    <property type="entry name" value="F_bP_aldolase"/>
    <property type="match status" value="1"/>
</dbReference>
<organism evidence="7">
    <name type="scientific">Eiseniibacteriota bacterium</name>
    <dbReference type="NCBI Taxonomy" id="2212470"/>
    <lineage>
        <taxon>Bacteria</taxon>
        <taxon>Candidatus Eiseniibacteriota</taxon>
    </lineage>
</organism>
<dbReference type="Gene3D" id="3.20.20.70">
    <property type="entry name" value="Aldolase class I"/>
    <property type="match status" value="1"/>
</dbReference>
<feature type="binding site" evidence="6">
    <location>
        <position position="179"/>
    </location>
    <ligand>
        <name>Zn(2+)</name>
        <dbReference type="ChEBI" id="CHEBI:29105"/>
        <label>1</label>
        <note>catalytic</note>
    </ligand>
</feature>
<evidence type="ECO:0000256" key="6">
    <source>
        <dbReference type="PIRSR" id="PIRSR001359-3"/>
    </source>
</evidence>
<keyword evidence="3 7" id="KW-0456">Lyase</keyword>
<comment type="caution">
    <text evidence="7">The sequence shown here is derived from an EMBL/GenBank/DDBJ whole genome shotgun (WGS) entry which is preliminary data.</text>
</comment>
<dbReference type="InterPro" id="IPR013785">
    <property type="entry name" value="Aldolase_TIM"/>
</dbReference>
<dbReference type="NCBIfam" id="TIGR00167">
    <property type="entry name" value="cbbA"/>
    <property type="match status" value="1"/>
</dbReference>
<proteinExistence type="predicted"/>
<feature type="binding site" evidence="5">
    <location>
        <position position="180"/>
    </location>
    <ligand>
        <name>dihydroxyacetone phosphate</name>
        <dbReference type="ChEBI" id="CHEBI:57642"/>
    </ligand>
</feature>
<evidence type="ECO:0000256" key="2">
    <source>
        <dbReference type="ARBA" id="ARBA00022833"/>
    </source>
</evidence>
<dbReference type="EMBL" id="DSEC01000609">
    <property type="protein sequence ID" value="HER44483.1"/>
    <property type="molecule type" value="Genomic_DNA"/>
</dbReference>
<feature type="binding site" evidence="6">
    <location>
        <position position="133"/>
    </location>
    <ligand>
        <name>Zn(2+)</name>
        <dbReference type="ChEBI" id="CHEBI:29105"/>
        <label>2</label>
    </ligand>
</feature>
<dbReference type="EC" id="4.1.2.13" evidence="7"/>
<dbReference type="PIRSF" id="PIRSF001359">
    <property type="entry name" value="F_bP_aldolase_II"/>
    <property type="match status" value="1"/>
</dbReference>
<accession>A0A7V2AWE2</accession>
<feature type="binding site" evidence="5">
    <location>
        <begin position="210"/>
        <end position="212"/>
    </location>
    <ligand>
        <name>dihydroxyacetone phosphate</name>
        <dbReference type="ChEBI" id="CHEBI:57642"/>
    </ligand>
</feature>
<feature type="binding site" evidence="6">
    <location>
        <position position="103"/>
    </location>
    <ligand>
        <name>Zn(2+)</name>
        <dbReference type="ChEBI" id="CHEBI:29105"/>
        <label>2</label>
    </ligand>
</feature>
<name>A0A7V2AWE2_UNCEI</name>
<dbReference type="GO" id="GO:0004332">
    <property type="term" value="F:fructose-bisphosphate aldolase activity"/>
    <property type="evidence" value="ECO:0007669"/>
    <property type="project" value="UniProtKB-EC"/>
</dbReference>
<dbReference type="NCBIfam" id="TIGR01859">
    <property type="entry name" value="fruc_bis_ald"/>
    <property type="match status" value="1"/>
</dbReference>
<dbReference type="InterPro" id="IPR050246">
    <property type="entry name" value="Class_II_FBP_aldolase"/>
</dbReference>
<keyword evidence="2 6" id="KW-0862">Zinc</keyword>
<sequence>MLVNNKTLLDAAREGGYAVGAFNINNMEFVQAITKAAEELDSPVILAVSEGAITYAGFENIVSLVRVAAKERDVPISLHLDHGKDMNVIGRCISGGFTSVMIDGSHLPFDENVALTRKVVEAAAPAGVSVEGELGRLAGIEDNVSVAEENALFTDPEEAVRFVEQTGVDSIAIAVGTSHGAYKFKGEPRLAFDRIREIRSNVSVPLVLHGASGVDQEHVEIANTYGASLAGTRGVPEEAITEAVKLGICKVNIDTDMRIAFMAYVRKAFAEKPDNIDPRKYLGAGRDAVMGVVKKKIELFGSGGRAR</sequence>
<evidence type="ECO:0000313" key="7">
    <source>
        <dbReference type="EMBL" id="HER44483.1"/>
    </source>
</evidence>
<dbReference type="AlphaFoldDB" id="A0A7V2AWE2"/>
<evidence type="ECO:0000256" key="4">
    <source>
        <dbReference type="PIRSR" id="PIRSR001359-1"/>
    </source>
</evidence>
<comment type="cofactor">
    <cofactor evidence="6">
        <name>Zn(2+)</name>
        <dbReference type="ChEBI" id="CHEBI:29105"/>
    </cofactor>
    <text evidence="6">Binds 2 Zn(2+) ions per subunit. One is catalytic and the other provides a structural contribution.</text>
</comment>
<feature type="binding site" evidence="6">
    <location>
        <position position="209"/>
    </location>
    <ligand>
        <name>Zn(2+)</name>
        <dbReference type="ChEBI" id="CHEBI:29105"/>
        <label>1</label>
        <note>catalytic</note>
    </ligand>
</feature>
<feature type="binding site" evidence="5">
    <location>
        <begin position="252"/>
        <end position="255"/>
    </location>
    <ligand>
        <name>dihydroxyacetone phosphate</name>
        <dbReference type="ChEBI" id="CHEBI:57642"/>
    </ligand>
</feature>
<dbReference type="PANTHER" id="PTHR30304:SF0">
    <property type="entry name" value="D-TAGATOSE-1,6-BISPHOSPHATE ALDOLASE SUBUNIT GATY-RELATED"/>
    <property type="match status" value="1"/>
</dbReference>